<proteinExistence type="predicted"/>
<comment type="caution">
    <text evidence="2">The sequence shown here is derived from an EMBL/GenBank/DDBJ whole genome shotgun (WGS) entry which is preliminary data.</text>
</comment>
<evidence type="ECO:0000313" key="2">
    <source>
        <dbReference type="EMBL" id="MEM5499115.1"/>
    </source>
</evidence>
<dbReference type="PANTHER" id="PTHR37512:SF1">
    <property type="entry name" value="NADR_TTD14 AAA DOMAIN-CONTAINING PROTEIN"/>
    <property type="match status" value="1"/>
</dbReference>
<keyword evidence="3" id="KW-1185">Reference proteome</keyword>
<feature type="domain" description="NadR/Ttd14 AAA" evidence="1">
    <location>
        <begin position="4"/>
        <end position="162"/>
    </location>
</feature>
<dbReference type="Gene3D" id="3.40.50.300">
    <property type="entry name" value="P-loop containing nucleotide triphosphate hydrolases"/>
    <property type="match status" value="1"/>
</dbReference>
<accession>A0ABU9SZW6</accession>
<keyword evidence="2" id="KW-0547">Nucleotide-binding</keyword>
<evidence type="ECO:0000313" key="3">
    <source>
        <dbReference type="Proteomes" id="UP001461163"/>
    </source>
</evidence>
<dbReference type="RefSeq" id="WP_342882390.1">
    <property type="nucleotide sequence ID" value="NZ_JBBMQS010000011.1"/>
</dbReference>
<dbReference type="Pfam" id="PF13521">
    <property type="entry name" value="AAA_28"/>
    <property type="match status" value="1"/>
</dbReference>
<dbReference type="InterPro" id="IPR027417">
    <property type="entry name" value="P-loop_NTPase"/>
</dbReference>
<dbReference type="PANTHER" id="PTHR37512">
    <property type="entry name" value="TRIFUNCTIONAL NAD BIOSYNTHESIS/REGULATOR PROTEIN NADR"/>
    <property type="match status" value="1"/>
</dbReference>
<protein>
    <submittedName>
        <fullName evidence="2">ATP-binding protein</fullName>
    </submittedName>
</protein>
<keyword evidence="2" id="KW-0067">ATP-binding</keyword>
<dbReference type="InterPro" id="IPR038727">
    <property type="entry name" value="NadR/Ttd14_AAA_dom"/>
</dbReference>
<sequence>MIKKIVFLGAPSTGKSTLSETLAEQFNSISVAEYGREYWIEHQVDRRLTPEQLLHIAQVQNQWEDEAEQKAKGYLFCDTNAFTTWHFACHYHTTPLPELTKLAEDSWQRYDLVVLCDNDIPYDDTWERSGDANRSEFQQFLNQYLITHGIPFVKISGDIESRVAQMRIALDQLSSQTEQSMSTLSFC</sequence>
<dbReference type="SUPFAM" id="SSF52540">
    <property type="entry name" value="P-loop containing nucleoside triphosphate hydrolases"/>
    <property type="match status" value="1"/>
</dbReference>
<name>A0ABU9SZW6_9ALTE</name>
<dbReference type="Proteomes" id="UP001461163">
    <property type="component" value="Unassembled WGS sequence"/>
</dbReference>
<dbReference type="EMBL" id="JBBMQS010000011">
    <property type="protein sequence ID" value="MEM5499115.1"/>
    <property type="molecule type" value="Genomic_DNA"/>
</dbReference>
<reference evidence="2 3" key="1">
    <citation type="submission" date="2024-03" db="EMBL/GenBank/DDBJ databases">
        <title>Community enrichment and isolation of bacterial strains for fucoidan degradation.</title>
        <authorList>
            <person name="Sichert A."/>
        </authorList>
    </citation>
    <scope>NUCLEOTIDE SEQUENCE [LARGE SCALE GENOMIC DNA]</scope>
    <source>
        <strain evidence="2 3">AS12</strain>
    </source>
</reference>
<dbReference type="InterPro" id="IPR052735">
    <property type="entry name" value="NAD_biosynth-regulator"/>
</dbReference>
<organism evidence="2 3">
    <name type="scientific">Paraglaciecola mesophila</name>
    <dbReference type="NCBI Taxonomy" id="197222"/>
    <lineage>
        <taxon>Bacteria</taxon>
        <taxon>Pseudomonadati</taxon>
        <taxon>Pseudomonadota</taxon>
        <taxon>Gammaproteobacteria</taxon>
        <taxon>Alteromonadales</taxon>
        <taxon>Alteromonadaceae</taxon>
        <taxon>Paraglaciecola</taxon>
    </lineage>
</organism>
<dbReference type="GO" id="GO:0005524">
    <property type="term" value="F:ATP binding"/>
    <property type="evidence" value="ECO:0007669"/>
    <property type="project" value="UniProtKB-KW"/>
</dbReference>
<evidence type="ECO:0000259" key="1">
    <source>
        <dbReference type="Pfam" id="PF13521"/>
    </source>
</evidence>
<gene>
    <name evidence="2" type="ORF">WNY77_17015</name>
</gene>